<protein>
    <recommendedName>
        <fullName evidence="3">DUF4221 domain-containing protein</fullName>
    </recommendedName>
</protein>
<dbReference type="EMBL" id="JACYTQ010000002">
    <property type="protein sequence ID" value="MBD8488560.1"/>
    <property type="molecule type" value="Genomic_DNA"/>
</dbReference>
<accession>A0ABR9AIL5</accession>
<comment type="caution">
    <text evidence="1">The sequence shown here is derived from an EMBL/GenBank/DDBJ whole genome shotgun (WGS) entry which is preliminary data.</text>
</comment>
<evidence type="ECO:0000313" key="1">
    <source>
        <dbReference type="EMBL" id="MBD8488560.1"/>
    </source>
</evidence>
<evidence type="ECO:0008006" key="3">
    <source>
        <dbReference type="Google" id="ProtNLM"/>
    </source>
</evidence>
<name>A0ABR9AIL5_9BACT</name>
<organism evidence="1 2">
    <name type="scientific">Echinicola arenosa</name>
    <dbReference type="NCBI Taxonomy" id="2774144"/>
    <lineage>
        <taxon>Bacteria</taxon>
        <taxon>Pseudomonadati</taxon>
        <taxon>Bacteroidota</taxon>
        <taxon>Cytophagia</taxon>
        <taxon>Cytophagales</taxon>
        <taxon>Cyclobacteriaceae</taxon>
        <taxon>Echinicola</taxon>
    </lineage>
</organism>
<proteinExistence type="predicted"/>
<evidence type="ECO:0000313" key="2">
    <source>
        <dbReference type="Proteomes" id="UP000647133"/>
    </source>
</evidence>
<dbReference type="Proteomes" id="UP000647133">
    <property type="component" value="Unassembled WGS sequence"/>
</dbReference>
<dbReference type="PROSITE" id="PS51257">
    <property type="entry name" value="PROKAR_LIPOPROTEIN"/>
    <property type="match status" value="1"/>
</dbReference>
<dbReference type="RefSeq" id="WP_192009423.1">
    <property type="nucleotide sequence ID" value="NZ_JACYTQ010000002.1"/>
</dbReference>
<sequence>MKWFDYLCLVTFFCACQSKAFKTEKEYKIVASESFVDFGEHMVTPKTFNPTIANYKGKNAHIFIDQNLQIVISDLDRKELIEIIPLQRGDGPRMLHSHPNKAIPLQKKHFLITTLSFFYIVDKEGDVIKKINLEKIVEDQFFRNQEDHFFITARSSYCKIKENELIFSLSRNLPMSGPVPAKAYPNFPLFIQLKINPDNWQIEWKLLDVSFPEEFVKSTSLSYWHDESPQYLIEGKRLIYFFRFSSKLFFHDLETGKKSSLELNIEDAPYTSSPASSPEEGNKILKYAFLDTYIDTINKVIYRIHQNRNFQDPMCSERILNSYSLEGKPLVSHSLGTIKEHLYSGMFGYKDQYYLTPFEPSTSEEHLEFFQFKQVEKNQHLSFETN</sequence>
<reference evidence="1 2" key="1">
    <citation type="submission" date="2020-09" db="EMBL/GenBank/DDBJ databases">
        <title>Echinicola sp. CAU 1574 isolated from sand of Sido Beach.</title>
        <authorList>
            <person name="Kim W."/>
        </authorList>
    </citation>
    <scope>NUCLEOTIDE SEQUENCE [LARGE SCALE GENOMIC DNA]</scope>
    <source>
        <strain evidence="1 2">CAU 1574</strain>
    </source>
</reference>
<gene>
    <name evidence="1" type="ORF">IFO69_07385</name>
</gene>
<keyword evidence="2" id="KW-1185">Reference proteome</keyword>